<dbReference type="GO" id="GO:0006801">
    <property type="term" value="P:superoxide metabolic process"/>
    <property type="evidence" value="ECO:0007669"/>
    <property type="project" value="InterPro"/>
</dbReference>
<evidence type="ECO:0000259" key="3">
    <source>
        <dbReference type="Pfam" id="PF00080"/>
    </source>
</evidence>
<evidence type="ECO:0000313" key="5">
    <source>
        <dbReference type="Proteomes" id="UP000769766"/>
    </source>
</evidence>
<comment type="similarity">
    <text evidence="1">Belongs to the Cu-Zn superoxide dismutase family.</text>
</comment>
<dbReference type="PRINTS" id="PR00068">
    <property type="entry name" value="CUZNDISMTASE"/>
</dbReference>
<reference evidence="4" key="1">
    <citation type="submission" date="2020-07" db="EMBL/GenBank/DDBJ databases">
        <title>Huge and variable diversity of episymbiotic CPR bacteria and DPANN archaea in groundwater ecosystems.</title>
        <authorList>
            <person name="He C.Y."/>
            <person name="Keren R."/>
            <person name="Whittaker M."/>
            <person name="Farag I.F."/>
            <person name="Doudna J."/>
            <person name="Cate J.H.D."/>
            <person name="Banfield J.F."/>
        </authorList>
    </citation>
    <scope>NUCLEOTIDE SEQUENCE</scope>
    <source>
        <strain evidence="4">NC_groundwater_672_Ag_B-0.1um_62_36</strain>
    </source>
</reference>
<dbReference type="InterPro" id="IPR018152">
    <property type="entry name" value="SOD_Cu/Zn_BS"/>
</dbReference>
<protein>
    <submittedName>
        <fullName evidence="4">Superoxide dismutase family protein</fullName>
    </submittedName>
</protein>
<dbReference type="Gene3D" id="2.60.40.200">
    <property type="entry name" value="Superoxide dismutase, copper/zinc binding domain"/>
    <property type="match status" value="1"/>
</dbReference>
<gene>
    <name evidence="4" type="ORF">HYY20_02020</name>
</gene>
<sequence>MGYALPGLPPASQAAEPISKAVAVLHPTKGQKVRGVVSFTRVGEKIRVVADLEGLTPGLHGFHVHEYGDCTAPDGNSAGGHFNPEGMPHAAPTSTQRHAGDLGNVEANATGKAHLDLLDPILSFEGPRSIVGRGIVVHAQADDLKSQPAGAAGARVACGAIGIAKP</sequence>
<feature type="domain" description="Superoxide dismutase copper/zinc binding" evidence="3">
    <location>
        <begin position="33"/>
        <end position="161"/>
    </location>
</feature>
<evidence type="ECO:0000313" key="4">
    <source>
        <dbReference type="EMBL" id="MBI2875640.1"/>
    </source>
</evidence>
<comment type="caution">
    <text evidence="4">The sequence shown here is derived from an EMBL/GenBank/DDBJ whole genome shotgun (WGS) entry which is preliminary data.</text>
</comment>
<dbReference type="Pfam" id="PF00080">
    <property type="entry name" value="Sod_Cu"/>
    <property type="match status" value="1"/>
</dbReference>
<proteinExistence type="inferred from homology"/>
<dbReference type="EMBL" id="JACPRF010000058">
    <property type="protein sequence ID" value="MBI2875640.1"/>
    <property type="molecule type" value="Genomic_DNA"/>
</dbReference>
<dbReference type="PROSITE" id="PS00087">
    <property type="entry name" value="SOD_CU_ZN_1"/>
    <property type="match status" value="1"/>
</dbReference>
<accession>A0A932FUI3</accession>
<organism evidence="4 5">
    <name type="scientific">Tectimicrobiota bacterium</name>
    <dbReference type="NCBI Taxonomy" id="2528274"/>
    <lineage>
        <taxon>Bacteria</taxon>
        <taxon>Pseudomonadati</taxon>
        <taxon>Nitrospinota/Tectimicrobiota group</taxon>
        <taxon>Candidatus Tectimicrobiota</taxon>
    </lineage>
</organism>
<evidence type="ECO:0000256" key="1">
    <source>
        <dbReference type="ARBA" id="ARBA00010457"/>
    </source>
</evidence>
<dbReference type="InterPro" id="IPR036423">
    <property type="entry name" value="SOD-like_Cu/Zn_dom_sf"/>
</dbReference>
<dbReference type="CDD" id="cd00305">
    <property type="entry name" value="Cu-Zn_Superoxide_Dismutase"/>
    <property type="match status" value="1"/>
</dbReference>
<name>A0A932FUI3_UNCTE</name>
<feature type="region of interest" description="Disordered" evidence="2">
    <location>
        <begin position="75"/>
        <end position="101"/>
    </location>
</feature>
<dbReference type="InterPro" id="IPR024134">
    <property type="entry name" value="SOD_Cu/Zn_/chaperone"/>
</dbReference>
<dbReference type="AlphaFoldDB" id="A0A932FUI3"/>
<dbReference type="Proteomes" id="UP000769766">
    <property type="component" value="Unassembled WGS sequence"/>
</dbReference>
<dbReference type="SUPFAM" id="SSF49329">
    <property type="entry name" value="Cu,Zn superoxide dismutase-like"/>
    <property type="match status" value="1"/>
</dbReference>
<dbReference type="InterPro" id="IPR001424">
    <property type="entry name" value="SOD_Cu_Zn_dom"/>
</dbReference>
<evidence type="ECO:0000256" key="2">
    <source>
        <dbReference type="SAM" id="MobiDB-lite"/>
    </source>
</evidence>
<dbReference type="GO" id="GO:0005507">
    <property type="term" value="F:copper ion binding"/>
    <property type="evidence" value="ECO:0007669"/>
    <property type="project" value="InterPro"/>
</dbReference>
<dbReference type="PANTHER" id="PTHR10003">
    <property type="entry name" value="SUPEROXIDE DISMUTASE CU-ZN -RELATED"/>
    <property type="match status" value="1"/>
</dbReference>